<dbReference type="InterPro" id="IPR038606">
    <property type="entry name" value="To_sf"/>
</dbReference>
<name>A0A811TZF6_CERCA</name>
<evidence type="ECO:0000313" key="3">
    <source>
        <dbReference type="Proteomes" id="UP000606786"/>
    </source>
</evidence>
<dbReference type="EMBL" id="CAJHJT010000001">
    <property type="protein sequence ID" value="CAD6991466.1"/>
    <property type="molecule type" value="Genomic_DNA"/>
</dbReference>
<dbReference type="GO" id="GO:0005615">
    <property type="term" value="C:extracellular space"/>
    <property type="evidence" value="ECO:0007669"/>
    <property type="project" value="TreeGrafter"/>
</dbReference>
<dbReference type="InterPro" id="IPR010562">
    <property type="entry name" value="Haemolymph_juvenile_hormone-bd"/>
</dbReference>
<feature type="chain" id="PRO_5032831664" evidence="1">
    <location>
        <begin position="30"/>
        <end position="279"/>
    </location>
</feature>
<dbReference type="PANTHER" id="PTHR11008">
    <property type="entry name" value="PROTEIN TAKEOUT-LIKE PROTEIN"/>
    <property type="match status" value="1"/>
</dbReference>
<proteinExistence type="predicted"/>
<keyword evidence="1" id="KW-0732">Signal</keyword>
<sequence>MPIRCYLKCQAVLLVALVVFTHFTPEAECAGETAILNFLEQLRVRMCHPIPQLGLPALDPLHITHVEGKFNNKYLIDFTGSATDFMLTGLSDFIINNFKLNAIRKSIFNITLPYTAFKSIYTAKGSLGYILNLSGEGNAEAFMQNFGLQLSFNQKTGKYLGIRNLNIQIQIGGVYIDFENLLEEERINDFFHALINELGLELLGDLWMDKNAFVEQYLQERVNAFIGQYTLGDVIKLIGGSGGEGEPIFSGGPPGDCKIETTTVYTTTDMNDNNESTPQ</sequence>
<dbReference type="OrthoDB" id="6380971at2759"/>
<dbReference type="PANTHER" id="PTHR11008:SF29">
    <property type="entry name" value="IP17226P"/>
    <property type="match status" value="1"/>
</dbReference>
<protein>
    <submittedName>
        <fullName evidence="2">(Mediterranean fruit fly) hypothetical protein</fullName>
    </submittedName>
</protein>
<gene>
    <name evidence="2" type="ORF">CCAP1982_LOCUS391</name>
</gene>
<dbReference type="SMART" id="SM00700">
    <property type="entry name" value="JHBP"/>
    <property type="match status" value="1"/>
</dbReference>
<dbReference type="Pfam" id="PF06585">
    <property type="entry name" value="JHBP"/>
    <property type="match status" value="1"/>
</dbReference>
<feature type="signal peptide" evidence="1">
    <location>
        <begin position="1"/>
        <end position="29"/>
    </location>
</feature>
<evidence type="ECO:0000313" key="2">
    <source>
        <dbReference type="EMBL" id="CAD6991466.1"/>
    </source>
</evidence>
<organism evidence="2 3">
    <name type="scientific">Ceratitis capitata</name>
    <name type="common">Mediterranean fruit fly</name>
    <name type="synonym">Tephritis capitata</name>
    <dbReference type="NCBI Taxonomy" id="7213"/>
    <lineage>
        <taxon>Eukaryota</taxon>
        <taxon>Metazoa</taxon>
        <taxon>Ecdysozoa</taxon>
        <taxon>Arthropoda</taxon>
        <taxon>Hexapoda</taxon>
        <taxon>Insecta</taxon>
        <taxon>Pterygota</taxon>
        <taxon>Neoptera</taxon>
        <taxon>Endopterygota</taxon>
        <taxon>Diptera</taxon>
        <taxon>Brachycera</taxon>
        <taxon>Muscomorpha</taxon>
        <taxon>Tephritoidea</taxon>
        <taxon>Tephritidae</taxon>
        <taxon>Ceratitis</taxon>
        <taxon>Ceratitis</taxon>
    </lineage>
</organism>
<keyword evidence="3" id="KW-1185">Reference proteome</keyword>
<dbReference type="AlphaFoldDB" id="A0A811TZF6"/>
<evidence type="ECO:0000256" key="1">
    <source>
        <dbReference type="SAM" id="SignalP"/>
    </source>
</evidence>
<reference evidence="2" key="1">
    <citation type="submission" date="2020-11" db="EMBL/GenBank/DDBJ databases">
        <authorList>
            <person name="Whitehead M."/>
        </authorList>
    </citation>
    <scope>NUCLEOTIDE SEQUENCE</scope>
    <source>
        <strain evidence="2">EGII</strain>
    </source>
</reference>
<comment type="caution">
    <text evidence="2">The sequence shown here is derived from an EMBL/GenBank/DDBJ whole genome shotgun (WGS) entry which is preliminary data.</text>
</comment>
<dbReference type="Proteomes" id="UP000606786">
    <property type="component" value="Unassembled WGS sequence"/>
</dbReference>
<dbReference type="Gene3D" id="3.15.10.30">
    <property type="entry name" value="Haemolymph juvenile hormone binding protein"/>
    <property type="match status" value="1"/>
</dbReference>
<accession>A0A811TZF6</accession>